<dbReference type="Proteomes" id="UP000241085">
    <property type="component" value="Unassembled WGS sequence"/>
</dbReference>
<feature type="domain" description="Beta-galactosidase trimerisation" evidence="10">
    <location>
        <begin position="388"/>
        <end position="597"/>
    </location>
</feature>
<keyword evidence="12" id="KW-1185">Reference proteome</keyword>
<dbReference type="GO" id="GO:0004565">
    <property type="term" value="F:beta-galactosidase activity"/>
    <property type="evidence" value="ECO:0007669"/>
    <property type="project" value="UniProtKB-EC"/>
</dbReference>
<comment type="caution">
    <text evidence="11">The sequence shown here is derived from an EMBL/GenBank/DDBJ whole genome shotgun (WGS) entry which is preliminary data.</text>
</comment>
<evidence type="ECO:0000313" key="11">
    <source>
        <dbReference type="EMBL" id="PTL74478.1"/>
    </source>
</evidence>
<evidence type="ECO:0000256" key="8">
    <source>
        <dbReference type="PIRSR" id="PIRSR001084-2"/>
    </source>
</evidence>
<feature type="binding site" evidence="8">
    <location>
        <position position="105"/>
    </location>
    <ligand>
        <name>substrate</name>
    </ligand>
</feature>
<evidence type="ECO:0000256" key="6">
    <source>
        <dbReference type="PIRNR" id="PIRNR001084"/>
    </source>
</evidence>
<evidence type="ECO:0000256" key="7">
    <source>
        <dbReference type="PIRSR" id="PIRSR001084-1"/>
    </source>
</evidence>
<name>A0A2T4UYB6_9MICO</name>
<dbReference type="PANTHER" id="PTHR36447">
    <property type="entry name" value="BETA-GALACTOSIDASE GANA"/>
    <property type="match status" value="1"/>
</dbReference>
<evidence type="ECO:0000259" key="10">
    <source>
        <dbReference type="Pfam" id="PF08532"/>
    </source>
</evidence>
<dbReference type="Pfam" id="PF02449">
    <property type="entry name" value="Glyco_hydro_42"/>
    <property type="match status" value="1"/>
</dbReference>
<comment type="similarity">
    <text evidence="2 6">Belongs to the glycosyl hydrolase 42 family.</text>
</comment>
<sequence>MPVRYGGDYNPEQWPKEVWPEDVTLMNRAGVNLATVGVFSWAHLEPRDGEFDFAWLDEVLDGLHAGGVRVDLATATASPPPWLSHEHPEMLPVTADGVVLGVGSRQQYAPSSPVYRRYAARLVRKLAERYAGHPALEMWHIGNEYGCHVSHDYSESAVVAFREWLSAKYGSIEALNEAWGTAFWSQRYSSFEEVRPPAAMPTLPNPTQRLDFDRFSSRQLLECYLAEKEILREYSPETPITTNFMGLFKPVDYWAWAPHVDVVSDDLYPDPADPEAPFTAAVARDLMRSLGEGRPWLLMEQATSAVNWRRSNAPKKPGQMRAWSYQVLGRGADGILFFQWRQSRAGAEKFHSGLVPHGGPETRVFREVEELGAELGRLDEILGTEVAARVAIVFDWDSWWSIEQDATPGEIDYAAHVTAWHREFTRRHVTVDFVRASGPFDGYDLVVAPALFTARAEDLAGLAAYAEGGGHLITTFQSGITDEDAHITEGGYLGALQSTLGVRVEEFAPLASADAFSDDLPESTVTGSLAGAITRWREYLHADGAEVLARFTDDLDGWPAITRRETVGGGSAWYVATWPAPELLGTVVERALADAGVEGILAEPLEGVELIRRGALVFAINHGRSDAVVPIAGVDVLTGGRADSVTLAPQGVALLRVE</sequence>
<dbReference type="Gene3D" id="3.40.50.880">
    <property type="match status" value="1"/>
</dbReference>
<keyword evidence="5 6" id="KW-0326">Glycosidase</keyword>
<dbReference type="InterPro" id="IPR003476">
    <property type="entry name" value="Glyco_hydro_42"/>
</dbReference>
<evidence type="ECO:0000256" key="2">
    <source>
        <dbReference type="ARBA" id="ARBA00005940"/>
    </source>
</evidence>
<dbReference type="RefSeq" id="WP_107575625.1">
    <property type="nucleotide sequence ID" value="NZ_PZPL01000001.1"/>
</dbReference>
<keyword evidence="4 6" id="KW-0378">Hydrolase</keyword>
<dbReference type="PANTHER" id="PTHR36447:SF1">
    <property type="entry name" value="BETA-GALACTOSIDASE GANA"/>
    <property type="match status" value="1"/>
</dbReference>
<dbReference type="InterPro" id="IPR013529">
    <property type="entry name" value="Glyco_hydro_42_N"/>
</dbReference>
<evidence type="ECO:0000259" key="9">
    <source>
        <dbReference type="Pfam" id="PF02449"/>
    </source>
</evidence>
<accession>A0A2T4UYB6</accession>
<evidence type="ECO:0000256" key="3">
    <source>
        <dbReference type="ARBA" id="ARBA00012756"/>
    </source>
</evidence>
<comment type="catalytic activity">
    <reaction evidence="1 6">
        <text>Hydrolysis of terminal non-reducing beta-D-galactose residues in beta-D-galactosides.</text>
        <dbReference type="EC" id="3.2.1.23"/>
    </reaction>
</comment>
<feature type="binding site" evidence="8">
    <location>
        <position position="308"/>
    </location>
    <ligand>
        <name>substrate</name>
    </ligand>
</feature>
<dbReference type="InterPro" id="IPR013780">
    <property type="entry name" value="Glyco_hydro_b"/>
</dbReference>
<dbReference type="AlphaFoldDB" id="A0A2T4UYB6"/>
<dbReference type="InterPro" id="IPR013738">
    <property type="entry name" value="Beta_galactosidase_Trimer"/>
</dbReference>
<gene>
    <name evidence="11" type="ORF">C1I63_17745</name>
</gene>
<proteinExistence type="inferred from homology"/>
<dbReference type="SUPFAM" id="SSF51445">
    <property type="entry name" value="(Trans)glycosidases"/>
    <property type="match status" value="1"/>
</dbReference>
<dbReference type="PIRSF" id="PIRSF001084">
    <property type="entry name" value="B-galactosidase"/>
    <property type="match status" value="1"/>
</dbReference>
<organism evidence="11 12">
    <name type="scientific">Rathayibacter caricis DSM 15933</name>
    <dbReference type="NCBI Taxonomy" id="1328867"/>
    <lineage>
        <taxon>Bacteria</taxon>
        <taxon>Bacillati</taxon>
        <taxon>Actinomycetota</taxon>
        <taxon>Actinomycetes</taxon>
        <taxon>Micrococcales</taxon>
        <taxon>Microbacteriaceae</taxon>
        <taxon>Rathayibacter</taxon>
    </lineage>
</organism>
<dbReference type="GO" id="GO:0005975">
    <property type="term" value="P:carbohydrate metabolic process"/>
    <property type="evidence" value="ECO:0007669"/>
    <property type="project" value="InterPro"/>
</dbReference>
<evidence type="ECO:0000256" key="1">
    <source>
        <dbReference type="ARBA" id="ARBA00001412"/>
    </source>
</evidence>
<evidence type="ECO:0000256" key="4">
    <source>
        <dbReference type="ARBA" id="ARBA00022801"/>
    </source>
</evidence>
<evidence type="ECO:0000313" key="12">
    <source>
        <dbReference type="Proteomes" id="UP000241085"/>
    </source>
</evidence>
<dbReference type="Gene3D" id="3.20.20.80">
    <property type="entry name" value="Glycosidases"/>
    <property type="match status" value="1"/>
</dbReference>
<dbReference type="CDD" id="cd03143">
    <property type="entry name" value="A4_beta-galactosidase_middle_domain"/>
    <property type="match status" value="1"/>
</dbReference>
<protein>
    <recommendedName>
        <fullName evidence="3 6">Beta-galactosidase</fullName>
        <shortName evidence="6">Beta-gal</shortName>
        <ecNumber evidence="3 6">3.2.1.23</ecNumber>
    </recommendedName>
</protein>
<feature type="active site" description="Nucleophile" evidence="7">
    <location>
        <position position="300"/>
    </location>
</feature>
<dbReference type="GO" id="GO:0009341">
    <property type="term" value="C:beta-galactosidase complex"/>
    <property type="evidence" value="ECO:0007669"/>
    <property type="project" value="InterPro"/>
</dbReference>
<reference evidence="11 12" key="1">
    <citation type="submission" date="2018-03" db="EMBL/GenBank/DDBJ databases">
        <title>Bacteriophage NCPPB3778 and a type I-E CRISPR drive the evolution of the US Biological Select Agent, Rathayibacter toxicus.</title>
        <authorList>
            <person name="Davis E.W.II."/>
            <person name="Tabima J.F."/>
            <person name="Weisberg A.J."/>
            <person name="Dantas Lopes L."/>
            <person name="Wiseman M.S."/>
            <person name="Wiseman M.S."/>
            <person name="Pupko T."/>
            <person name="Belcher M.S."/>
            <person name="Sechler A.J."/>
            <person name="Tancos M.A."/>
            <person name="Schroeder B.K."/>
            <person name="Murray T.D."/>
            <person name="Luster D.G."/>
            <person name="Schneider W.L."/>
            <person name="Rogers E."/>
            <person name="Andreote F.D."/>
            <person name="Grunwald N.J."/>
            <person name="Putnam M.L."/>
            <person name="Chang J.H."/>
        </authorList>
    </citation>
    <scope>NUCLEOTIDE SEQUENCE [LARGE SCALE GENOMIC DNA]</scope>
    <source>
        <strain evidence="11 12">DSM 15933</strain>
    </source>
</reference>
<feature type="domain" description="Glycoside hydrolase family 42 N-terminal" evidence="9">
    <location>
        <begin position="8"/>
        <end position="376"/>
    </location>
</feature>
<evidence type="ECO:0000256" key="5">
    <source>
        <dbReference type="ARBA" id="ARBA00023295"/>
    </source>
</evidence>
<feature type="binding site" evidence="8">
    <location>
        <position position="143"/>
    </location>
    <ligand>
        <name>substrate</name>
    </ligand>
</feature>
<dbReference type="Gene3D" id="2.60.40.1180">
    <property type="entry name" value="Golgi alpha-mannosidase II"/>
    <property type="match status" value="1"/>
</dbReference>
<dbReference type="InterPro" id="IPR029062">
    <property type="entry name" value="Class_I_gatase-like"/>
</dbReference>
<dbReference type="EMBL" id="PZPL01000001">
    <property type="protein sequence ID" value="PTL74478.1"/>
    <property type="molecule type" value="Genomic_DNA"/>
</dbReference>
<dbReference type="Pfam" id="PF08532">
    <property type="entry name" value="Glyco_hydro_42M"/>
    <property type="match status" value="1"/>
</dbReference>
<dbReference type="EC" id="3.2.1.23" evidence="3 6"/>
<feature type="active site" description="Proton donor" evidence="7">
    <location>
        <position position="144"/>
    </location>
</feature>
<dbReference type="InterPro" id="IPR017853">
    <property type="entry name" value="GH"/>
</dbReference>
<dbReference type="SUPFAM" id="SSF52317">
    <property type="entry name" value="Class I glutamine amidotransferase-like"/>
    <property type="match status" value="1"/>
</dbReference>